<protein>
    <submittedName>
        <fullName evidence="3">Uncharacterized protein</fullName>
    </submittedName>
</protein>
<gene>
    <name evidence="3" type="ORF">UW55_C0010G0017</name>
</gene>
<proteinExistence type="predicted"/>
<keyword evidence="2" id="KW-1133">Transmembrane helix</keyword>
<comment type="caution">
    <text evidence="3">The sequence shown here is derived from an EMBL/GenBank/DDBJ whole genome shotgun (WGS) entry which is preliminary data.</text>
</comment>
<dbReference type="AlphaFoldDB" id="A0A0G1IUN1"/>
<accession>A0A0G1IUN1</accession>
<dbReference type="InterPro" id="IPR003615">
    <property type="entry name" value="HNH_nuc"/>
</dbReference>
<evidence type="ECO:0000256" key="2">
    <source>
        <dbReference type="SAM" id="Phobius"/>
    </source>
</evidence>
<dbReference type="CDD" id="cd00085">
    <property type="entry name" value="HNHc"/>
    <property type="match status" value="1"/>
</dbReference>
<evidence type="ECO:0000313" key="3">
    <source>
        <dbReference type="EMBL" id="KKT62668.1"/>
    </source>
</evidence>
<evidence type="ECO:0000256" key="1">
    <source>
        <dbReference type="SAM" id="Coils"/>
    </source>
</evidence>
<feature type="transmembrane region" description="Helical" evidence="2">
    <location>
        <begin position="38"/>
        <end position="59"/>
    </location>
</feature>
<feature type="transmembrane region" description="Helical" evidence="2">
    <location>
        <begin position="12"/>
        <end position="32"/>
    </location>
</feature>
<name>A0A0G1IUN1_9BACT</name>
<feature type="coiled-coil region" evidence="1">
    <location>
        <begin position="68"/>
        <end position="106"/>
    </location>
</feature>
<keyword evidence="2" id="KW-0472">Membrane</keyword>
<keyword evidence="1" id="KW-0175">Coiled coil</keyword>
<evidence type="ECO:0000313" key="4">
    <source>
        <dbReference type="Proteomes" id="UP000033945"/>
    </source>
</evidence>
<reference evidence="3 4" key="1">
    <citation type="journal article" date="2015" name="Nature">
        <title>rRNA introns, odd ribosomes, and small enigmatic genomes across a large radiation of phyla.</title>
        <authorList>
            <person name="Brown C.T."/>
            <person name="Hug L.A."/>
            <person name="Thomas B.C."/>
            <person name="Sharon I."/>
            <person name="Castelle C.J."/>
            <person name="Singh A."/>
            <person name="Wilkins M.J."/>
            <person name="Williams K.H."/>
            <person name="Banfield J.F."/>
        </authorList>
    </citation>
    <scope>NUCLEOTIDE SEQUENCE [LARGE SCALE GENOMIC DNA]</scope>
</reference>
<dbReference type="Proteomes" id="UP000033945">
    <property type="component" value="Unassembled WGS sequence"/>
</dbReference>
<keyword evidence="2" id="KW-0812">Transmembrane</keyword>
<dbReference type="EMBL" id="LCIT01000010">
    <property type="protein sequence ID" value="KKT62668.1"/>
    <property type="molecule type" value="Genomic_DNA"/>
</dbReference>
<organism evidence="3 4">
    <name type="scientific">Candidatus Giovannonibacteria bacterium GW2011_GWA2_44_26</name>
    <dbReference type="NCBI Taxonomy" id="1618648"/>
    <lineage>
        <taxon>Bacteria</taxon>
        <taxon>Candidatus Giovannoniibacteriota</taxon>
    </lineage>
</organism>
<sequence length="198" mass="22578">MKKSVTDVGSDVIGALIILAVAASIVVGIRVYPSLREFLLAAGPWLLAVTALWIGGIYFRSRVLPQWNKSTQERAAEEERGKVALREQAARIREAEIAKYRQLRNEIERMPEYERWRNAVLEKYGRKCAVCGSAENIEVDHRYRSFYAIVQLYQIENIVQAYECQALWDVNNGAPVCKKHHDQTRSSRFHIADAVASQ</sequence>